<keyword evidence="3" id="KW-1185">Reference proteome</keyword>
<feature type="transmembrane region" description="Helical" evidence="1">
    <location>
        <begin position="117"/>
        <end position="136"/>
    </location>
</feature>
<evidence type="ECO:0000313" key="2">
    <source>
        <dbReference type="EMBL" id="KZE67686.1"/>
    </source>
</evidence>
<dbReference type="RefSeq" id="WP_066238764.1">
    <property type="nucleotide sequence ID" value="NZ_LRFC01000008.1"/>
</dbReference>
<dbReference type="OrthoDB" id="3190733at2"/>
<evidence type="ECO:0000256" key="1">
    <source>
        <dbReference type="SAM" id="Phobius"/>
    </source>
</evidence>
<sequence length="143" mass="16863">MIRRWFNRKNKHLQPALESRTSSSMIGLCTNTVREPDPVKEITHFKMRLKEFGIDFSHLVSSTPEELEKRKQAIEVAEEIAADPEMRNYFLTWKRLPLLHSESTQHQKLTMKRQREYITALTLIFIENYHVLLQYVPGTGGKH</sequence>
<keyword evidence="1" id="KW-0812">Transmembrane</keyword>
<dbReference type="EMBL" id="LRFC01000008">
    <property type="protein sequence ID" value="KZE67686.1"/>
    <property type="molecule type" value="Genomic_DNA"/>
</dbReference>
<dbReference type="Proteomes" id="UP000076567">
    <property type="component" value="Unassembled WGS sequence"/>
</dbReference>
<organism evidence="2 3">
    <name type="scientific">Fictibacillus phosphorivorans</name>
    <dbReference type="NCBI Taxonomy" id="1221500"/>
    <lineage>
        <taxon>Bacteria</taxon>
        <taxon>Bacillati</taxon>
        <taxon>Bacillota</taxon>
        <taxon>Bacilli</taxon>
        <taxon>Bacillales</taxon>
        <taxon>Fictibacillaceae</taxon>
        <taxon>Fictibacillus</taxon>
    </lineage>
</organism>
<keyword evidence="1" id="KW-1133">Transmembrane helix</keyword>
<comment type="caution">
    <text evidence="2">The sequence shown here is derived from an EMBL/GenBank/DDBJ whole genome shotgun (WGS) entry which is preliminary data.</text>
</comment>
<evidence type="ECO:0000313" key="3">
    <source>
        <dbReference type="Proteomes" id="UP000076567"/>
    </source>
</evidence>
<proteinExistence type="predicted"/>
<gene>
    <name evidence="2" type="ORF">AWM68_18110</name>
</gene>
<protein>
    <submittedName>
        <fullName evidence="2">Uncharacterized protein</fullName>
    </submittedName>
</protein>
<reference evidence="3" key="1">
    <citation type="submission" date="2016-01" db="EMBL/GenBank/DDBJ databases">
        <title>Draft genome of Chromobacterium sp. F49.</title>
        <authorList>
            <person name="Hong K.W."/>
        </authorList>
    </citation>
    <scope>NUCLEOTIDE SEQUENCE [LARGE SCALE GENOMIC DNA]</scope>
    <source>
        <strain evidence="3">P7IIIA</strain>
    </source>
</reference>
<accession>A0A161RTY4</accession>
<dbReference type="AlphaFoldDB" id="A0A161RTY4"/>
<name>A0A161RTY4_9BACL</name>
<keyword evidence="1" id="KW-0472">Membrane</keyword>